<dbReference type="InterPro" id="IPR009923">
    <property type="entry name" value="Dodecin"/>
</dbReference>
<dbReference type="Gene3D" id="3.30.1660.10">
    <property type="entry name" value="Flavin-binding protein dodecin"/>
    <property type="match status" value="1"/>
</dbReference>
<dbReference type="Pfam" id="PF07311">
    <property type="entry name" value="Dodecin"/>
    <property type="match status" value="1"/>
</dbReference>
<accession>A0A246HPK7</accession>
<name>A0A246HPK7_STEMA</name>
<evidence type="ECO:0008006" key="3">
    <source>
        <dbReference type="Google" id="ProtNLM"/>
    </source>
</evidence>
<dbReference type="InterPro" id="IPR025543">
    <property type="entry name" value="Dodecin-like"/>
</dbReference>
<reference evidence="1 2" key="1">
    <citation type="submission" date="2017-06" db="EMBL/GenBank/DDBJ databases">
        <authorList>
            <person name="Kim H.J."/>
            <person name="Triplett B.A."/>
        </authorList>
    </citation>
    <scope>NUCLEOTIDE SEQUENCE [LARGE SCALE GENOMIC DNA]</scope>
    <source>
        <strain evidence="1 2">13146</strain>
    </source>
</reference>
<dbReference type="Proteomes" id="UP000198157">
    <property type="component" value="Unassembled WGS sequence"/>
</dbReference>
<dbReference type="SUPFAM" id="SSF89807">
    <property type="entry name" value="Dodecin-like"/>
    <property type="match status" value="1"/>
</dbReference>
<dbReference type="OrthoDB" id="9805449at2"/>
<gene>
    <name evidence="1" type="ORF">CEE60_05685</name>
</gene>
<evidence type="ECO:0000313" key="2">
    <source>
        <dbReference type="Proteomes" id="UP000198157"/>
    </source>
</evidence>
<proteinExistence type="predicted"/>
<dbReference type="EMBL" id="NIVS01000012">
    <property type="protein sequence ID" value="OWQ55410.1"/>
    <property type="molecule type" value="Genomic_DNA"/>
</dbReference>
<evidence type="ECO:0000313" key="1">
    <source>
        <dbReference type="EMBL" id="OWQ55410.1"/>
    </source>
</evidence>
<protein>
    <recommendedName>
        <fullName evidence="3">Dodecin domain-containing protein</fullName>
    </recommendedName>
</protein>
<sequence>MSVAKIIEINASSKTSVEDAVRSGLKKVAETVKGIQGAWINETKVVTDGEGNITEWRVNLRVTFLVS</sequence>
<dbReference type="InterPro" id="IPR036694">
    <property type="entry name" value="Dodecin-like_sf"/>
</dbReference>
<organism evidence="1 2">
    <name type="scientific">Stenotrophomonas maltophilia</name>
    <name type="common">Pseudomonas maltophilia</name>
    <name type="synonym">Xanthomonas maltophilia</name>
    <dbReference type="NCBI Taxonomy" id="40324"/>
    <lineage>
        <taxon>Bacteria</taxon>
        <taxon>Pseudomonadati</taxon>
        <taxon>Pseudomonadota</taxon>
        <taxon>Gammaproteobacteria</taxon>
        <taxon>Lysobacterales</taxon>
        <taxon>Lysobacteraceae</taxon>
        <taxon>Stenotrophomonas</taxon>
        <taxon>Stenotrophomonas maltophilia group</taxon>
    </lineage>
</organism>
<dbReference type="AlphaFoldDB" id="A0A246HPK7"/>
<comment type="caution">
    <text evidence="1">The sequence shown here is derived from an EMBL/GenBank/DDBJ whole genome shotgun (WGS) entry which is preliminary data.</text>
</comment>